<dbReference type="Gene3D" id="1.25.40.10">
    <property type="entry name" value="Tetratricopeptide repeat domain"/>
    <property type="match status" value="3"/>
</dbReference>
<dbReference type="EMBL" id="JACXWA010000032">
    <property type="protein sequence ID" value="MBD3870112.1"/>
    <property type="molecule type" value="Genomic_DNA"/>
</dbReference>
<keyword evidence="2 3" id="KW-0802">TPR repeat</keyword>
<protein>
    <submittedName>
        <fullName evidence="5">Tetratricopeptide repeat protein</fullName>
    </submittedName>
</protein>
<dbReference type="InterPro" id="IPR011717">
    <property type="entry name" value="TPR-4"/>
</dbReference>
<accession>A0A8J6Y4P3</accession>
<keyword evidence="1" id="KW-0677">Repeat</keyword>
<organism evidence="5 6">
    <name type="scientific">Candidatus Sulfomarinibacter kjeldsenii</name>
    <dbReference type="NCBI Taxonomy" id="2885994"/>
    <lineage>
        <taxon>Bacteria</taxon>
        <taxon>Pseudomonadati</taxon>
        <taxon>Acidobacteriota</taxon>
        <taxon>Thermoanaerobaculia</taxon>
        <taxon>Thermoanaerobaculales</taxon>
        <taxon>Candidatus Sulfomarinibacteraceae</taxon>
        <taxon>Candidatus Sulfomarinibacter</taxon>
    </lineage>
</organism>
<gene>
    <name evidence="5" type="ORF">IFJ97_01985</name>
</gene>
<dbReference type="SMART" id="SM00028">
    <property type="entry name" value="TPR"/>
    <property type="match status" value="6"/>
</dbReference>
<keyword evidence="4" id="KW-0732">Signal</keyword>
<dbReference type="PANTHER" id="PTHR45586">
    <property type="entry name" value="TPR REPEAT-CONTAINING PROTEIN PA4667"/>
    <property type="match status" value="1"/>
</dbReference>
<dbReference type="SUPFAM" id="SSF48452">
    <property type="entry name" value="TPR-like"/>
    <property type="match status" value="2"/>
</dbReference>
<evidence type="ECO:0000313" key="5">
    <source>
        <dbReference type="EMBL" id="MBD3870112.1"/>
    </source>
</evidence>
<reference evidence="5 6" key="1">
    <citation type="submission" date="2020-08" db="EMBL/GenBank/DDBJ databases">
        <title>Acidobacteriota in marine sediments use diverse sulfur dissimilation pathways.</title>
        <authorList>
            <person name="Wasmund K."/>
        </authorList>
    </citation>
    <scope>NUCLEOTIDE SEQUENCE [LARGE SCALE GENOMIC DNA]</scope>
    <source>
        <strain evidence="5">MAG AM3-A</strain>
    </source>
</reference>
<dbReference type="Pfam" id="PF07721">
    <property type="entry name" value="TPR_4"/>
    <property type="match status" value="1"/>
</dbReference>
<dbReference type="Pfam" id="PF13432">
    <property type="entry name" value="TPR_16"/>
    <property type="match status" value="2"/>
</dbReference>
<evidence type="ECO:0000256" key="4">
    <source>
        <dbReference type="SAM" id="SignalP"/>
    </source>
</evidence>
<proteinExistence type="predicted"/>
<comment type="caution">
    <text evidence="5">The sequence shown here is derived from an EMBL/GenBank/DDBJ whole genome shotgun (WGS) entry which is preliminary data.</text>
</comment>
<dbReference type="InterPro" id="IPR019734">
    <property type="entry name" value="TPR_rpt"/>
</dbReference>
<feature type="repeat" description="TPR" evidence="3">
    <location>
        <begin position="272"/>
        <end position="305"/>
    </location>
</feature>
<dbReference type="AlphaFoldDB" id="A0A8J6Y4P3"/>
<dbReference type="Proteomes" id="UP000598633">
    <property type="component" value="Unassembled WGS sequence"/>
</dbReference>
<sequence>MLRKSLVLGAILMISTLASGEGVSNDHADGLPDGLELYLEARVLESNGRYREAMEAYAAAVEEAPEVNEIRLAFATFLVDVGMAEKAVEVLDGAPDPGPEGNRIVALALAQLSSRNPALLTKTEAALRLAIEGNEGDPSLLFSLAQVLQRQGKFTEAEEIVAGLRQGRPGNPRLETLHGDLLRATGRSEEAVVLYASCTDGGPFAQTCQEKLVEVLVELGRPGEAGELMLDWLDDIDLDSLMRAAVLLWEGGRLELSLETVQRVLARAPDSARAQTLEAHLLSSLGRFDEATTRLRRLLKKNPRDFDLMMAMAWSLSRTGDQEKGREWLDQAWELVKDRPDSPEAVRCVTTAARLELISDNPLVAREWLDRAADVGKIGPDYVRLLAETFRRDEQWQEGIAALVRLQPSLAGRALTEAEAMEAEFRLRLGDPRAWRRLRPLLDDDGLENVMTGLQVLQSLERWQEVDKETAVAIDRFGENRDLIFTRAAALERLDQVEESEALFKQLVDTEPNDANAANYLGYMWADREVRLEEALELITRAVSLDPENSAYLDSLGWVHFRLGDLAEAERWLRRAVDLGGSLGDGTIFCHLGEVLLEGGDRTEARRYLVLGLDMGCENADHVRSLLDRTNDEQRESNR</sequence>
<dbReference type="PANTHER" id="PTHR45586:SF1">
    <property type="entry name" value="LIPOPOLYSACCHARIDE ASSEMBLY PROTEIN B"/>
    <property type="match status" value="1"/>
</dbReference>
<evidence type="ECO:0000256" key="3">
    <source>
        <dbReference type="PROSITE-ProRule" id="PRU00339"/>
    </source>
</evidence>
<dbReference type="InterPro" id="IPR051012">
    <property type="entry name" value="CellSynth/LPSAsmb/PSIAsmb"/>
</dbReference>
<feature type="signal peptide" evidence="4">
    <location>
        <begin position="1"/>
        <end position="20"/>
    </location>
</feature>
<dbReference type="GO" id="GO:0042802">
    <property type="term" value="F:identical protein binding"/>
    <property type="evidence" value="ECO:0007669"/>
    <property type="project" value="InterPro"/>
</dbReference>
<evidence type="ECO:0000313" key="6">
    <source>
        <dbReference type="Proteomes" id="UP000598633"/>
    </source>
</evidence>
<feature type="chain" id="PRO_5035262927" evidence="4">
    <location>
        <begin position="21"/>
        <end position="639"/>
    </location>
</feature>
<evidence type="ECO:0000256" key="2">
    <source>
        <dbReference type="ARBA" id="ARBA00022803"/>
    </source>
</evidence>
<dbReference type="InterPro" id="IPR011990">
    <property type="entry name" value="TPR-like_helical_dom_sf"/>
</dbReference>
<dbReference type="Pfam" id="PF14559">
    <property type="entry name" value="TPR_19"/>
    <property type="match status" value="1"/>
</dbReference>
<name>A0A8J6Y4P3_9BACT</name>
<dbReference type="PROSITE" id="PS50005">
    <property type="entry name" value="TPR"/>
    <property type="match status" value="1"/>
</dbReference>
<evidence type="ECO:0000256" key="1">
    <source>
        <dbReference type="ARBA" id="ARBA00022737"/>
    </source>
</evidence>